<dbReference type="AlphaFoldDB" id="A0A8S4ARG0"/>
<feature type="transmembrane region" description="Helical" evidence="2">
    <location>
        <begin position="6"/>
        <end position="26"/>
    </location>
</feature>
<keyword evidence="4" id="KW-1185">Reference proteome</keyword>
<evidence type="ECO:0000256" key="2">
    <source>
        <dbReference type="SAM" id="Phobius"/>
    </source>
</evidence>
<feature type="region of interest" description="Disordered" evidence="1">
    <location>
        <begin position="89"/>
        <end position="126"/>
    </location>
</feature>
<name>A0A8S4ARG0_9TELE</name>
<proteinExistence type="predicted"/>
<reference evidence="3" key="1">
    <citation type="submission" date="2021-05" db="EMBL/GenBank/DDBJ databases">
        <authorList>
            <person name="Tigano A."/>
        </authorList>
    </citation>
    <scope>NUCLEOTIDE SEQUENCE</scope>
</reference>
<keyword evidence="2" id="KW-0472">Membrane</keyword>
<keyword evidence="2" id="KW-0812">Transmembrane</keyword>
<feature type="compositionally biased region" description="Polar residues" evidence="1">
    <location>
        <begin position="109"/>
        <end position="118"/>
    </location>
</feature>
<comment type="caution">
    <text evidence="3">The sequence shown here is derived from an EMBL/GenBank/DDBJ whole genome shotgun (WGS) entry which is preliminary data.</text>
</comment>
<protein>
    <submittedName>
        <fullName evidence="3">(Atlantic silverside) hypothetical protein</fullName>
    </submittedName>
</protein>
<evidence type="ECO:0000313" key="3">
    <source>
        <dbReference type="EMBL" id="CAG5885950.1"/>
    </source>
</evidence>
<evidence type="ECO:0000256" key="1">
    <source>
        <dbReference type="SAM" id="MobiDB-lite"/>
    </source>
</evidence>
<gene>
    <name evidence="3" type="ORF">MMEN_LOCUS5945</name>
</gene>
<keyword evidence="2" id="KW-1133">Transmembrane helix</keyword>
<dbReference type="OrthoDB" id="8906012at2759"/>
<accession>A0A8S4ARG0</accession>
<dbReference type="EMBL" id="CAJRST010005557">
    <property type="protein sequence ID" value="CAG5885950.1"/>
    <property type="molecule type" value="Genomic_DNA"/>
</dbReference>
<evidence type="ECO:0000313" key="4">
    <source>
        <dbReference type="Proteomes" id="UP000677803"/>
    </source>
</evidence>
<dbReference type="Proteomes" id="UP000677803">
    <property type="component" value="Unassembled WGS sequence"/>
</dbReference>
<sequence length="165" mass="18677">MRSCWILSTLTILVTLGLVLVILGQYHEMLTIDRKTESLKVFKGRFDTRLLYEDRFKDSIEKLLSEGQSMTKTLETALETLGQEVEKKKTEQDACQAEMKTKKEEVESSEASNKQTTDALKAESDAWQQETNTLKAQLTQVSPICEYVKKKDEATKLCATNATST</sequence>
<organism evidence="3 4">
    <name type="scientific">Menidia menidia</name>
    <name type="common">Atlantic silverside</name>
    <dbReference type="NCBI Taxonomy" id="238744"/>
    <lineage>
        <taxon>Eukaryota</taxon>
        <taxon>Metazoa</taxon>
        <taxon>Chordata</taxon>
        <taxon>Craniata</taxon>
        <taxon>Vertebrata</taxon>
        <taxon>Euteleostomi</taxon>
        <taxon>Actinopterygii</taxon>
        <taxon>Neopterygii</taxon>
        <taxon>Teleostei</taxon>
        <taxon>Neoteleostei</taxon>
        <taxon>Acanthomorphata</taxon>
        <taxon>Ovalentaria</taxon>
        <taxon>Atherinomorphae</taxon>
        <taxon>Atheriniformes</taxon>
        <taxon>Atherinopsidae</taxon>
        <taxon>Menidiinae</taxon>
        <taxon>Menidia</taxon>
    </lineage>
</organism>